<proteinExistence type="predicted"/>
<keyword evidence="2" id="KW-1185">Reference proteome</keyword>
<protein>
    <submittedName>
        <fullName evidence="1">Uncharacterized protein</fullName>
    </submittedName>
</protein>
<reference evidence="1 2" key="1">
    <citation type="submission" date="2024-02" db="EMBL/GenBank/DDBJ databases">
        <authorList>
            <person name="Chen Y."/>
            <person name="Shah S."/>
            <person name="Dougan E. K."/>
            <person name="Thang M."/>
            <person name="Chan C."/>
        </authorList>
    </citation>
    <scope>NUCLEOTIDE SEQUENCE [LARGE SCALE GENOMIC DNA]</scope>
</reference>
<accession>A0ABP0SD99</accession>
<comment type="caution">
    <text evidence="1">The sequence shown here is derived from an EMBL/GenBank/DDBJ whole genome shotgun (WGS) entry which is preliminary data.</text>
</comment>
<feature type="non-terminal residue" evidence="1">
    <location>
        <position position="184"/>
    </location>
</feature>
<evidence type="ECO:0000313" key="2">
    <source>
        <dbReference type="Proteomes" id="UP001642484"/>
    </source>
</evidence>
<gene>
    <name evidence="1" type="ORF">CCMP2556_LOCUS51316</name>
</gene>
<organism evidence="1 2">
    <name type="scientific">Durusdinium trenchii</name>
    <dbReference type="NCBI Taxonomy" id="1381693"/>
    <lineage>
        <taxon>Eukaryota</taxon>
        <taxon>Sar</taxon>
        <taxon>Alveolata</taxon>
        <taxon>Dinophyceae</taxon>
        <taxon>Suessiales</taxon>
        <taxon>Symbiodiniaceae</taxon>
        <taxon>Durusdinium</taxon>
    </lineage>
</organism>
<sequence>MQRPMKREKLSLSTPLSEAELDTAMCLMLRAAKNGQSHILDRKVRDYQDVMAELAWEGKEPTGSMTDAPKRRMEYETDAEGWDTVDAVDGRHEIHMCENFHVPLPKDCKSMSEWGKTRNEMDRFKAKNWTYSDMVDLAVQDNAAGQEVNQYLKWIKSRCGTEGGKKIPTKITQGVDLAMFLERM</sequence>
<name>A0ABP0SD99_9DINO</name>
<evidence type="ECO:0000313" key="1">
    <source>
        <dbReference type="EMBL" id="CAK9110377.1"/>
    </source>
</evidence>
<dbReference type="Proteomes" id="UP001642484">
    <property type="component" value="Unassembled WGS sequence"/>
</dbReference>
<dbReference type="EMBL" id="CAXAMN010027377">
    <property type="protein sequence ID" value="CAK9110377.1"/>
    <property type="molecule type" value="Genomic_DNA"/>
</dbReference>